<dbReference type="Proteomes" id="UP000007635">
    <property type="component" value="Chromosome XV"/>
</dbReference>
<feature type="compositionally biased region" description="Low complexity" evidence="2">
    <location>
        <begin position="335"/>
        <end position="344"/>
    </location>
</feature>
<feature type="region of interest" description="Disordered" evidence="2">
    <location>
        <begin position="513"/>
        <end position="551"/>
    </location>
</feature>
<dbReference type="RefSeq" id="XP_040054574.1">
    <property type="nucleotide sequence ID" value="XM_040198640.1"/>
</dbReference>
<feature type="region of interest" description="Disordered" evidence="2">
    <location>
        <begin position="1142"/>
        <end position="1171"/>
    </location>
</feature>
<evidence type="ECO:0000313" key="4">
    <source>
        <dbReference type="Proteomes" id="UP000007635"/>
    </source>
</evidence>
<feature type="compositionally biased region" description="Polar residues" evidence="2">
    <location>
        <begin position="1075"/>
        <end position="1086"/>
    </location>
</feature>
<keyword evidence="4" id="KW-1185">Reference proteome</keyword>
<feature type="region of interest" description="Disordered" evidence="2">
    <location>
        <begin position="1118"/>
        <end position="1137"/>
    </location>
</feature>
<dbReference type="GeneID" id="120832408"/>
<evidence type="ECO:0008006" key="5">
    <source>
        <dbReference type="Google" id="ProtNLM"/>
    </source>
</evidence>
<feature type="region of interest" description="Disordered" evidence="2">
    <location>
        <begin position="806"/>
        <end position="918"/>
    </location>
</feature>
<feature type="compositionally biased region" description="Polar residues" evidence="2">
    <location>
        <begin position="254"/>
        <end position="272"/>
    </location>
</feature>
<dbReference type="GeneTree" id="ENSGT00390000012397"/>
<evidence type="ECO:0000256" key="2">
    <source>
        <dbReference type="SAM" id="MobiDB-lite"/>
    </source>
</evidence>
<feature type="compositionally biased region" description="Acidic residues" evidence="2">
    <location>
        <begin position="1148"/>
        <end position="1158"/>
    </location>
</feature>
<sequence length="1171" mass="126841">MFGQAGPHESSDTGDVLIRSTRTPHPVPLRMSDQRLRSSVTDELRRKPDMASPPRAAGPSQPDRMKRPEPPKEIREPRRQPPAAQSSPDRKLSGGTREDQQPGHDLLTSRFHPGGRGVGLAALKQRSHSAPHRREVKVQLLDPGPLRTSSQNAVGVEGRKEAGPFSGFLGDVTDAFIKKPLLESSLAVVTGPSPVTSDLTASGTLPLQVTQLDPAAGVLSHHQQSSPMAMATCTVAMGTTRHDRWTEQTRDASVVSSVTLQPAGSLQPSTNDGEGWTRRANETLRETERTKNQLKMLLRPEDSLKTTASGPDRHPSQQSQSQSHQGPFQPLRPHQCQSRSQQQFQDTLVQRTPVVLSVLEEAGLVLHRVRRQKKVLEENLDALLRAQTGEVLHCQLDALAANRDWREEVRVKKTVDAWINTSTRDIQEEVSSEGPAMTSQQRAAGSSAHTGRGRPANALRATGRERAAGRGRRGPMLGAEPDPATGESYLTRLYGRAPYEGLRRTLKKSPYLRFSSPVSPLSRKPRPRLVESVTGVKVKSRKTQTSPGGPQDCDIISSCQLTCGDLTESPAVRGSVAMAIPLGHPRTVSSSMRLAERRQEVTSPTVAAPAHCVVDEDAGAPESHGEEQPEAPPPPDIIEKSEEEDVFPGTEFLSVADVVQQEELSLEGEEEVQLDGGPSPPPVLYQGPVFPPQTRSVLHTTDQVSVRDLDLQRDVLENRLVEWVEQQLMSRMISEMYPPPPSGPTHKGPTDQSESLEQSAASDTVAVAGGGGLQLFVDSNMSVDSALIRQLVSEVLTEQVALLLGQRESLDPEPEPPEPGPGSREEDELVPLIPAPVPTPRHSSREATPPPSEPTSMLNDESPQPITAQEPVVAPTSSLEPAPSAGSPSAVHQAPPPLTWENVELPLDEERPEEHLETRADLLVMSVAEEEPLFFSPLPPPYISPPPSPSPLPRGPDPRPESPLPRGPDPRPESPLPRGPDPRPASSSSSSEESCSTVTAETDAALKHISEGELLLSVHQLAAMAEDSVFSFSSSLQEIQEMDFDPISEGQVRGHDWQKSKKGARRRDRGEEVRQSGTEQDSTCSPGQIRMCAVSFEATNQSSAAVGDLMAETIGTLTSDLQTDGSSSPSPHLDDTLITAQQRGVVREEEEEEEEEEVSVAAETNSSTDVF</sequence>
<feature type="region of interest" description="Disordered" evidence="2">
    <location>
        <begin position="662"/>
        <end position="681"/>
    </location>
</feature>
<protein>
    <recommendedName>
        <fullName evidence="5">Protein TALPID3</fullName>
    </recommendedName>
</protein>
<feature type="compositionally biased region" description="Polar residues" evidence="2">
    <location>
        <begin position="1162"/>
        <end position="1171"/>
    </location>
</feature>
<feature type="region of interest" description="Disordered" evidence="2">
    <location>
        <begin position="1043"/>
        <end position="1087"/>
    </location>
</feature>
<dbReference type="InterPro" id="IPR029246">
    <property type="entry name" value="TALPID3"/>
</dbReference>
<dbReference type="GO" id="GO:0036064">
    <property type="term" value="C:ciliary basal body"/>
    <property type="evidence" value="ECO:0007669"/>
    <property type="project" value="TreeGrafter"/>
</dbReference>
<reference evidence="3 4" key="1">
    <citation type="journal article" date="2021" name="G3 (Bethesda)">
        <title>Improved contiguity of the threespine stickleback genome using long-read sequencing.</title>
        <authorList>
            <person name="Nath S."/>
            <person name="Shaw D.E."/>
            <person name="White M.A."/>
        </authorList>
    </citation>
    <scope>NUCLEOTIDE SEQUENCE [LARGE SCALE GENOMIC DNA]</scope>
    <source>
        <strain evidence="3 4">Lake Benthic</strain>
    </source>
</reference>
<dbReference type="GO" id="GO:0007224">
    <property type="term" value="P:smoothened signaling pathway"/>
    <property type="evidence" value="ECO:0007669"/>
    <property type="project" value="InterPro"/>
</dbReference>
<feature type="compositionally biased region" description="Basic and acidic residues" evidence="2">
    <location>
        <begin position="32"/>
        <end position="49"/>
    </location>
</feature>
<feature type="region of interest" description="Disordered" evidence="2">
    <location>
        <begin position="734"/>
        <end position="763"/>
    </location>
</feature>
<reference evidence="3" key="2">
    <citation type="submission" date="2025-08" db="UniProtKB">
        <authorList>
            <consortium name="Ensembl"/>
        </authorList>
    </citation>
    <scope>IDENTIFICATION</scope>
</reference>
<accession>A0AAQ4S0V1</accession>
<feature type="compositionally biased region" description="Basic and acidic residues" evidence="2">
    <location>
        <begin position="275"/>
        <end position="291"/>
    </location>
</feature>
<dbReference type="PANTHER" id="PTHR15721">
    <property type="entry name" value="KIAA0586 PROTEIN"/>
    <property type="match status" value="1"/>
</dbReference>
<feature type="region of interest" description="Disordered" evidence="2">
    <location>
        <begin position="617"/>
        <end position="638"/>
    </location>
</feature>
<feature type="compositionally biased region" description="Polar residues" evidence="2">
    <location>
        <begin position="751"/>
        <end position="762"/>
    </location>
</feature>
<dbReference type="Pfam" id="PF15324">
    <property type="entry name" value="TALPID3"/>
    <property type="match status" value="3"/>
</dbReference>
<feature type="compositionally biased region" description="Acidic residues" evidence="2">
    <location>
        <begin position="664"/>
        <end position="673"/>
    </location>
</feature>
<feature type="compositionally biased region" description="Polar residues" evidence="2">
    <location>
        <begin position="437"/>
        <end position="449"/>
    </location>
</feature>
<dbReference type="CTD" id="9786"/>
<dbReference type="GO" id="GO:0005814">
    <property type="term" value="C:centriole"/>
    <property type="evidence" value="ECO:0007669"/>
    <property type="project" value="TreeGrafter"/>
</dbReference>
<feature type="compositionally biased region" description="Polar residues" evidence="2">
    <location>
        <begin position="854"/>
        <end position="867"/>
    </location>
</feature>
<proteinExistence type="predicted"/>
<feature type="compositionally biased region" description="Low complexity" evidence="2">
    <location>
        <begin position="984"/>
        <end position="996"/>
    </location>
</feature>
<feature type="coiled-coil region" evidence="1">
    <location>
        <begin position="359"/>
        <end position="386"/>
    </location>
</feature>
<feature type="region of interest" description="Disordered" evidence="2">
    <location>
        <begin position="247"/>
        <end position="344"/>
    </location>
</feature>
<evidence type="ECO:0000313" key="3">
    <source>
        <dbReference type="Ensembl" id="ENSGACP00000068808.1"/>
    </source>
</evidence>
<feature type="compositionally biased region" description="Pro residues" evidence="2">
    <location>
        <begin position="937"/>
        <end position="983"/>
    </location>
</feature>
<reference evidence="3" key="3">
    <citation type="submission" date="2025-09" db="UniProtKB">
        <authorList>
            <consortium name="Ensembl"/>
        </authorList>
    </citation>
    <scope>IDENTIFICATION</scope>
</reference>
<dbReference type="Ensembl" id="ENSGACT00000083607.1">
    <property type="protein sequence ID" value="ENSGACP00000068808.1"/>
    <property type="gene ID" value="ENSGACG00000023877.1"/>
</dbReference>
<dbReference type="KEGG" id="gat:120832408"/>
<feature type="region of interest" description="Disordered" evidence="2">
    <location>
        <begin position="426"/>
        <end position="487"/>
    </location>
</feature>
<feature type="region of interest" description="Disordered" evidence="2">
    <location>
        <begin position="1"/>
        <end position="117"/>
    </location>
</feature>
<feature type="compositionally biased region" description="Basic and acidic residues" evidence="2">
    <location>
        <begin position="908"/>
        <end position="918"/>
    </location>
</feature>
<feature type="compositionally biased region" description="Basic and acidic residues" evidence="2">
    <location>
        <begin position="63"/>
        <end position="79"/>
    </location>
</feature>
<evidence type="ECO:0000256" key="1">
    <source>
        <dbReference type="SAM" id="Coils"/>
    </source>
</evidence>
<dbReference type="AlphaFoldDB" id="A0AAQ4S0V1"/>
<name>A0AAQ4S0V1_GASAC</name>
<keyword evidence="1" id="KW-0175">Coiled coil</keyword>
<feature type="compositionally biased region" description="Basic and acidic residues" evidence="2">
    <location>
        <begin position="88"/>
        <end position="102"/>
    </location>
</feature>
<dbReference type="PANTHER" id="PTHR15721:SF2">
    <property type="entry name" value="PROTEIN TALPID3"/>
    <property type="match status" value="1"/>
</dbReference>
<organism evidence="3 4">
    <name type="scientific">Gasterosteus aculeatus aculeatus</name>
    <name type="common">three-spined stickleback</name>
    <dbReference type="NCBI Taxonomy" id="481459"/>
    <lineage>
        <taxon>Eukaryota</taxon>
        <taxon>Metazoa</taxon>
        <taxon>Chordata</taxon>
        <taxon>Craniata</taxon>
        <taxon>Vertebrata</taxon>
        <taxon>Euteleostomi</taxon>
        <taxon>Actinopterygii</taxon>
        <taxon>Neopterygii</taxon>
        <taxon>Teleostei</taxon>
        <taxon>Neoteleostei</taxon>
        <taxon>Acanthomorphata</taxon>
        <taxon>Eupercaria</taxon>
        <taxon>Perciformes</taxon>
        <taxon>Cottioidei</taxon>
        <taxon>Gasterosteales</taxon>
        <taxon>Gasterosteidae</taxon>
        <taxon>Gasterosteus</taxon>
    </lineage>
</organism>
<feature type="compositionally biased region" description="Polar residues" evidence="2">
    <location>
        <begin position="1118"/>
        <end position="1130"/>
    </location>
</feature>
<feature type="region of interest" description="Disordered" evidence="2">
    <location>
        <begin position="934"/>
        <end position="1000"/>
    </location>
</feature>